<feature type="non-terminal residue" evidence="1">
    <location>
        <position position="45"/>
    </location>
</feature>
<sequence>MYHFPCPRYFFQIRLLCLFFGLEYFDFPIEVRFGVTLDFFTWVNP</sequence>
<protein>
    <submittedName>
        <fullName evidence="1">Uncharacterized protein</fullName>
    </submittedName>
</protein>
<organism evidence="1">
    <name type="scientific">marine metagenome</name>
    <dbReference type="NCBI Taxonomy" id="408172"/>
    <lineage>
        <taxon>unclassified sequences</taxon>
        <taxon>metagenomes</taxon>
        <taxon>ecological metagenomes</taxon>
    </lineage>
</organism>
<dbReference type="AlphaFoldDB" id="A0A382QNJ5"/>
<dbReference type="EMBL" id="UINC01115467">
    <property type="protein sequence ID" value="SVC86518.1"/>
    <property type="molecule type" value="Genomic_DNA"/>
</dbReference>
<proteinExistence type="predicted"/>
<gene>
    <name evidence="1" type="ORF">METZ01_LOCUS339372</name>
</gene>
<reference evidence="1" key="1">
    <citation type="submission" date="2018-05" db="EMBL/GenBank/DDBJ databases">
        <authorList>
            <person name="Lanie J.A."/>
            <person name="Ng W.-L."/>
            <person name="Kazmierczak K.M."/>
            <person name="Andrzejewski T.M."/>
            <person name="Davidsen T.M."/>
            <person name="Wayne K.J."/>
            <person name="Tettelin H."/>
            <person name="Glass J.I."/>
            <person name="Rusch D."/>
            <person name="Podicherti R."/>
            <person name="Tsui H.-C.T."/>
            <person name="Winkler M.E."/>
        </authorList>
    </citation>
    <scope>NUCLEOTIDE SEQUENCE</scope>
</reference>
<evidence type="ECO:0000313" key="1">
    <source>
        <dbReference type="EMBL" id="SVC86518.1"/>
    </source>
</evidence>
<name>A0A382QNJ5_9ZZZZ</name>
<accession>A0A382QNJ5</accession>